<sequence>MRSEEVTGLGTITCNGHEIPYTVIYSDRRKSWAVEVKTDASVIVRMPQNIPPEKVRTLVETKSEWIAYQVQKYSSRPQIIRRYTDGETLPFLGREYPVIRRTGSPAKAEFTDGRFLITIPDGFTETDQTAIARDLIIMLYRRIGTAPLEEIILQYAPLAEVVPPRLRIRLQERKWGCCTPKNGIIINARILLAPKIVAEYIVVHELAHLRFRHHQKTFWNEVERLMPGYRNAEAILKTDGWQFVF</sequence>
<dbReference type="CDD" id="cd07344">
    <property type="entry name" value="M48_yhfN_like"/>
    <property type="match status" value="1"/>
</dbReference>
<dbReference type="RefSeq" id="WP_268923250.1">
    <property type="nucleotide sequence ID" value="NZ_JAPTGC010000008.1"/>
</dbReference>
<evidence type="ECO:0000259" key="1">
    <source>
        <dbReference type="Pfam" id="PF01863"/>
    </source>
</evidence>
<reference evidence="2" key="1">
    <citation type="submission" date="2022-12" db="EMBL/GenBank/DDBJ databases">
        <title>Isolation and characterisation of novel Methanocorpusculum spp. from native Australian herbivores indicates the genus is ancestrally host-associated.</title>
        <authorList>
            <person name="Volmer J.G."/>
            <person name="Soo R.M."/>
            <person name="Evans P.N."/>
            <person name="Hoedt E.C."/>
            <person name="Astorga Alsina A.L."/>
            <person name="Woodcroft B.J."/>
            <person name="Tyson G.W."/>
            <person name="Hugenholtz P."/>
            <person name="Morrison M."/>
        </authorList>
    </citation>
    <scope>NUCLEOTIDE SEQUENCE</scope>
    <source>
        <strain evidence="2">CW153</strain>
    </source>
</reference>
<feature type="domain" description="YgjP-like metallopeptidase" evidence="1">
    <location>
        <begin position="31"/>
        <end position="238"/>
    </location>
</feature>
<organism evidence="2 3">
    <name type="scientific">Methanocorpusculum vombati</name>
    <dbReference type="NCBI Taxonomy" id="3002864"/>
    <lineage>
        <taxon>Archaea</taxon>
        <taxon>Methanobacteriati</taxon>
        <taxon>Methanobacteriota</taxon>
        <taxon>Stenosarchaea group</taxon>
        <taxon>Methanomicrobia</taxon>
        <taxon>Methanomicrobiales</taxon>
        <taxon>Methanocorpusculaceae</taxon>
        <taxon>Methanocorpusculum</taxon>
    </lineage>
</organism>
<dbReference type="EMBL" id="JAPTGC010000008">
    <property type="protein sequence ID" value="MCZ0862989.1"/>
    <property type="molecule type" value="Genomic_DNA"/>
</dbReference>
<dbReference type="Gene3D" id="3.30.2010.10">
    <property type="entry name" value="Metalloproteases ('zincins'), catalytic domain"/>
    <property type="match status" value="1"/>
</dbReference>
<dbReference type="PANTHER" id="PTHR30399">
    <property type="entry name" value="UNCHARACTERIZED PROTEIN YGJP"/>
    <property type="match status" value="1"/>
</dbReference>
<comment type="caution">
    <text evidence="2">The sequence shown here is derived from an EMBL/GenBank/DDBJ whole genome shotgun (WGS) entry which is preliminary data.</text>
</comment>
<keyword evidence="2" id="KW-0645">Protease</keyword>
<gene>
    <name evidence="2" type="ORF">O0S09_06980</name>
</gene>
<proteinExistence type="predicted"/>
<dbReference type="PANTHER" id="PTHR30399:SF1">
    <property type="entry name" value="UTP PYROPHOSPHATASE"/>
    <property type="match status" value="1"/>
</dbReference>
<dbReference type="Proteomes" id="UP001141336">
    <property type="component" value="Unassembled WGS sequence"/>
</dbReference>
<dbReference type="GO" id="GO:0008237">
    <property type="term" value="F:metallopeptidase activity"/>
    <property type="evidence" value="ECO:0007669"/>
    <property type="project" value="UniProtKB-KW"/>
</dbReference>
<dbReference type="InterPro" id="IPR053136">
    <property type="entry name" value="UTP_pyrophosphatase-like"/>
</dbReference>
<dbReference type="InterPro" id="IPR002725">
    <property type="entry name" value="YgjP-like_metallopeptidase"/>
</dbReference>
<keyword evidence="3" id="KW-1185">Reference proteome</keyword>
<evidence type="ECO:0000313" key="3">
    <source>
        <dbReference type="Proteomes" id="UP001141336"/>
    </source>
</evidence>
<protein>
    <submittedName>
        <fullName evidence="2">SprT family zinc-dependent metalloprotease</fullName>
    </submittedName>
</protein>
<dbReference type="Pfam" id="PF01863">
    <property type="entry name" value="YgjP-like"/>
    <property type="match status" value="1"/>
</dbReference>
<keyword evidence="2" id="KW-0482">Metalloprotease</keyword>
<name>A0ABT4IML0_9EURY</name>
<evidence type="ECO:0000313" key="2">
    <source>
        <dbReference type="EMBL" id="MCZ0862989.1"/>
    </source>
</evidence>
<accession>A0ABT4IML0</accession>
<keyword evidence="2" id="KW-0378">Hydrolase</keyword>